<evidence type="ECO:0000256" key="1">
    <source>
        <dbReference type="ARBA" id="ARBA00004604"/>
    </source>
</evidence>
<dbReference type="SMART" id="SM00316">
    <property type="entry name" value="S1"/>
    <property type="match status" value="3"/>
</dbReference>
<feature type="domain" description="S1 motif" evidence="6">
    <location>
        <begin position="252"/>
        <end position="324"/>
    </location>
</feature>
<dbReference type="PANTHER" id="PTHR23270">
    <property type="entry name" value="PROGRAMMED CELL DEATH PROTEIN 11 PRE-RRNA PROCESSING PROTEIN RRP5"/>
    <property type="match status" value="1"/>
</dbReference>
<evidence type="ECO:0000256" key="5">
    <source>
        <dbReference type="SAM" id="MobiDB-lite"/>
    </source>
</evidence>
<keyword evidence="8" id="KW-1185">Reference proteome</keyword>
<dbReference type="Gene3D" id="1.25.40.10">
    <property type="entry name" value="Tetratricopeptide repeat domain"/>
    <property type="match status" value="1"/>
</dbReference>
<dbReference type="InterPro" id="IPR011990">
    <property type="entry name" value="TPR-like_helical_dom_sf"/>
</dbReference>
<feature type="domain" description="S1 motif" evidence="6">
    <location>
        <begin position="48"/>
        <end position="123"/>
    </location>
</feature>
<dbReference type="GO" id="GO:0003723">
    <property type="term" value="F:RNA binding"/>
    <property type="evidence" value="ECO:0007669"/>
    <property type="project" value="TreeGrafter"/>
</dbReference>
<evidence type="ECO:0000256" key="3">
    <source>
        <dbReference type="ARBA" id="ARBA00022737"/>
    </source>
</evidence>
<keyword evidence="3" id="KW-0677">Repeat</keyword>
<accession>A0A6A6M637</accession>
<reference evidence="7 8" key="1">
    <citation type="journal article" date="2020" name="Mol. Plant">
        <title>The Chromosome-Based Rubber Tree Genome Provides New Insights into Spurge Genome Evolution and Rubber Biosynthesis.</title>
        <authorList>
            <person name="Liu J."/>
            <person name="Shi C."/>
            <person name="Shi C.C."/>
            <person name="Li W."/>
            <person name="Zhang Q.J."/>
            <person name="Zhang Y."/>
            <person name="Li K."/>
            <person name="Lu H.F."/>
            <person name="Shi C."/>
            <person name="Zhu S.T."/>
            <person name="Xiao Z.Y."/>
            <person name="Nan H."/>
            <person name="Yue Y."/>
            <person name="Zhu X.G."/>
            <person name="Wu Y."/>
            <person name="Hong X.N."/>
            <person name="Fan G.Y."/>
            <person name="Tong Y."/>
            <person name="Zhang D."/>
            <person name="Mao C.L."/>
            <person name="Liu Y.L."/>
            <person name="Hao S.J."/>
            <person name="Liu W.Q."/>
            <person name="Lv M.Q."/>
            <person name="Zhang H.B."/>
            <person name="Liu Y."/>
            <person name="Hu-Tang G.R."/>
            <person name="Wang J.P."/>
            <person name="Wang J.H."/>
            <person name="Sun Y.H."/>
            <person name="Ni S.B."/>
            <person name="Chen W.B."/>
            <person name="Zhang X.C."/>
            <person name="Jiao Y.N."/>
            <person name="Eichler E.E."/>
            <person name="Li G.H."/>
            <person name="Liu X."/>
            <person name="Gao L.Z."/>
        </authorList>
    </citation>
    <scope>NUCLEOTIDE SEQUENCE [LARGE SCALE GENOMIC DNA]</scope>
    <source>
        <strain evidence="8">cv. GT1</strain>
        <tissue evidence="7">Leaf</tissue>
    </source>
</reference>
<dbReference type="GO" id="GO:0006364">
    <property type="term" value="P:rRNA processing"/>
    <property type="evidence" value="ECO:0007669"/>
    <property type="project" value="UniProtKB-KW"/>
</dbReference>
<comment type="caution">
    <text evidence="7">The sequence shown here is derived from an EMBL/GenBank/DDBJ whole genome shotgun (WGS) entry which is preliminary data.</text>
</comment>
<feature type="compositionally biased region" description="Polar residues" evidence="5">
    <location>
        <begin position="509"/>
        <end position="527"/>
    </location>
</feature>
<organism evidence="7 8">
    <name type="scientific">Hevea brasiliensis</name>
    <name type="common">Para rubber tree</name>
    <name type="synonym">Siphonia brasiliensis</name>
    <dbReference type="NCBI Taxonomy" id="3981"/>
    <lineage>
        <taxon>Eukaryota</taxon>
        <taxon>Viridiplantae</taxon>
        <taxon>Streptophyta</taxon>
        <taxon>Embryophyta</taxon>
        <taxon>Tracheophyta</taxon>
        <taxon>Spermatophyta</taxon>
        <taxon>Magnoliopsida</taxon>
        <taxon>eudicotyledons</taxon>
        <taxon>Gunneridae</taxon>
        <taxon>Pentapetalae</taxon>
        <taxon>rosids</taxon>
        <taxon>fabids</taxon>
        <taxon>Malpighiales</taxon>
        <taxon>Euphorbiaceae</taxon>
        <taxon>Crotonoideae</taxon>
        <taxon>Micrandreae</taxon>
        <taxon>Hevea</taxon>
    </lineage>
</organism>
<dbReference type="InterPro" id="IPR045209">
    <property type="entry name" value="Rrp5"/>
</dbReference>
<dbReference type="PROSITE" id="PS50126">
    <property type="entry name" value="S1"/>
    <property type="match status" value="4"/>
</dbReference>
<dbReference type="FunFam" id="2.40.50.140:FF:000155">
    <property type="entry name" value="rRNA biogenesis protein RRP5"/>
    <property type="match status" value="1"/>
</dbReference>
<keyword evidence="2" id="KW-0698">rRNA processing</keyword>
<sequence length="690" mass="76877">MRCVIATVMALPSPSTAGRLLLLLKSISDPTETSSSKKAKKKSCYNVGSLVQAEITEKKPLEMRLKFGIGFRGRIHITEVNDDSILDDPFANFRIGQTVTARIVAKASKGDNKKMKLWELSIKPKILTDFCESGDKMSKCEFSSGQCVAGYVYKVDDEWAWLTISRHVNAQLFVLDSAHEPSELQEFQKRFFVGKAVRGHVLSHKKDSTLLRLVLRPLCALSSRHVDGKVLNMDDAQNGVQHFNVTSHIQEGDIVGGRISKILPNVGGLFVQIGPHLHGRVHFTELQDTWVPDPLSGYHEGKFVKCKVLEISQSVRGTVHIDLSLCFSLDGMLSQNSAELSKNADAQTKRVEKIEDLHPDTVVQGYVKNVTSKGCFIMLSRKIDAKILISNLSDEYIDNPEKEFPIGKLVIGRVLSVEPLSSRVEVTLKKLSASSAAESETNNLSSLHVGDIISGRIKRVESYGLFITIDHTNLVDEERRRISLGIKNLDLGNDINILHSKAESDDTISENGTIDDSGSKPHASSSVGIQDMDIESENEECPVLAQAESRAYIPPLDVTLDDMEHSDVDDVIDKNKEHTGEAKIVGSKKLELLKKDCWKRNIPRTADEFEKLVRSSPNSSFVWIKYMAFMLNLADVEKARLIAERALRTINIREENEKLNIWVAYFNLENEYGNPPEEAVKKISKSSAVL</sequence>
<evidence type="ECO:0000256" key="4">
    <source>
        <dbReference type="ARBA" id="ARBA00023242"/>
    </source>
</evidence>
<name>A0A6A6M637_HEVBR</name>
<evidence type="ECO:0000259" key="6">
    <source>
        <dbReference type="PROSITE" id="PS50126"/>
    </source>
</evidence>
<dbReference type="PANTHER" id="PTHR23270:SF10">
    <property type="entry name" value="PROTEIN RRP5 HOMOLOG"/>
    <property type="match status" value="1"/>
</dbReference>
<protein>
    <recommendedName>
        <fullName evidence="6">S1 motif domain-containing protein</fullName>
    </recommendedName>
</protein>
<dbReference type="InterPro" id="IPR003029">
    <property type="entry name" value="S1_domain"/>
</dbReference>
<evidence type="ECO:0000313" key="8">
    <source>
        <dbReference type="Proteomes" id="UP000467840"/>
    </source>
</evidence>
<dbReference type="InterPro" id="IPR012340">
    <property type="entry name" value="NA-bd_OB-fold"/>
</dbReference>
<comment type="subcellular location">
    <subcellularLocation>
        <location evidence="1">Nucleus</location>
        <location evidence="1">Nucleolus</location>
    </subcellularLocation>
</comment>
<dbReference type="Gene3D" id="2.40.50.140">
    <property type="entry name" value="Nucleic acid-binding proteins"/>
    <property type="match status" value="3"/>
</dbReference>
<dbReference type="SUPFAM" id="SSF50249">
    <property type="entry name" value="Nucleic acid-binding proteins"/>
    <property type="match status" value="5"/>
</dbReference>
<gene>
    <name evidence="7" type="ORF">GH714_031243</name>
</gene>
<dbReference type="AlphaFoldDB" id="A0A6A6M637"/>
<evidence type="ECO:0000256" key="2">
    <source>
        <dbReference type="ARBA" id="ARBA00022552"/>
    </source>
</evidence>
<dbReference type="Pfam" id="PF23459">
    <property type="entry name" value="S1_RRP5"/>
    <property type="match status" value="1"/>
</dbReference>
<dbReference type="EMBL" id="JAAGAX010000008">
    <property type="protein sequence ID" value="KAF2307726.1"/>
    <property type="molecule type" value="Genomic_DNA"/>
</dbReference>
<keyword evidence="4" id="KW-0539">Nucleus</keyword>
<dbReference type="SUPFAM" id="SSF48452">
    <property type="entry name" value="TPR-like"/>
    <property type="match status" value="1"/>
</dbReference>
<dbReference type="GO" id="GO:0032040">
    <property type="term" value="C:small-subunit processome"/>
    <property type="evidence" value="ECO:0007669"/>
    <property type="project" value="TreeGrafter"/>
</dbReference>
<dbReference type="Pfam" id="PF00575">
    <property type="entry name" value="S1"/>
    <property type="match status" value="1"/>
</dbReference>
<dbReference type="Proteomes" id="UP000467840">
    <property type="component" value="Chromosome 9"/>
</dbReference>
<dbReference type="InterPro" id="IPR057302">
    <property type="entry name" value="Rrp5_S1"/>
</dbReference>
<feature type="domain" description="S1 motif" evidence="6">
    <location>
        <begin position="360"/>
        <end position="429"/>
    </location>
</feature>
<feature type="domain" description="S1 motif" evidence="6">
    <location>
        <begin position="145"/>
        <end position="216"/>
    </location>
</feature>
<feature type="region of interest" description="Disordered" evidence="5">
    <location>
        <begin position="506"/>
        <end position="527"/>
    </location>
</feature>
<proteinExistence type="predicted"/>
<evidence type="ECO:0000313" key="7">
    <source>
        <dbReference type="EMBL" id="KAF2307726.1"/>
    </source>
</evidence>
<dbReference type="FunFam" id="2.40.50.140:FF:000212">
    <property type="entry name" value="Ribosomal protein S1-like1"/>
    <property type="match status" value="1"/>
</dbReference>